<dbReference type="RefSeq" id="WP_311597991.1">
    <property type="nucleotide sequence ID" value="NZ_JAVREM010000010.1"/>
</dbReference>
<organism evidence="4 5">
    <name type="scientific">Streptomyces millisiae</name>
    <dbReference type="NCBI Taxonomy" id="3075542"/>
    <lineage>
        <taxon>Bacteria</taxon>
        <taxon>Bacillati</taxon>
        <taxon>Actinomycetota</taxon>
        <taxon>Actinomycetes</taxon>
        <taxon>Kitasatosporales</taxon>
        <taxon>Streptomycetaceae</taxon>
        <taxon>Streptomyces</taxon>
    </lineage>
</organism>
<feature type="transmembrane region" description="Helical" evidence="3">
    <location>
        <begin position="246"/>
        <end position="264"/>
    </location>
</feature>
<dbReference type="EMBL" id="JAVREM010000010">
    <property type="protein sequence ID" value="MDT0318976.1"/>
    <property type="molecule type" value="Genomic_DNA"/>
</dbReference>
<feature type="compositionally biased region" description="Low complexity" evidence="2">
    <location>
        <begin position="176"/>
        <end position="199"/>
    </location>
</feature>
<feature type="transmembrane region" description="Helical" evidence="3">
    <location>
        <begin position="349"/>
        <end position="370"/>
    </location>
</feature>
<sequence length="472" mass="50541">MSTTHTGADDGGRRIPRPGGRRAGGRAPTPGRAPRPGQRGGSAREDGRHETRSALLARCRKEGRRAARRGVFDAWVLAGDGLPPWLAMLAAERDRVRHRLLRDAAVERAAAERAAAEARGDAEAAEAAMRRCGEAREERSDHLDVTRAQLDRLAEQAARRRQLRDAVARWVERRPGGAAPAAGEEPFPEPTARPAANPAADVARWEGPSTTGISRRGTLALLGSLMLVELPIYWSSFRRVHGTGDASANLLTATFTLAVGIVMISVPHVLGRMLRTLPATGSPRLLALPALLLLGAWTHACWVLGGLRASLLAEDRDLLLDPDQARYLDPEVRDAGSVLDQLGIGEQTMSLLFTALLLLSGGVAFLLGLGRTHPYLAAYRATSRERERLAAAEQASTLAARRAGQRAAAHPAEVQAGRDALDAALREVDDRYEAAAHAYLDGLASGSRDPAVTEAAMRLSGQWPLLPRPATA</sequence>
<keyword evidence="3" id="KW-1133">Transmembrane helix</keyword>
<keyword evidence="1" id="KW-0175">Coiled coil</keyword>
<evidence type="ECO:0000256" key="3">
    <source>
        <dbReference type="SAM" id="Phobius"/>
    </source>
</evidence>
<keyword evidence="5" id="KW-1185">Reference proteome</keyword>
<gene>
    <name evidence="4" type="ORF">RNC47_11570</name>
</gene>
<feature type="transmembrane region" description="Helical" evidence="3">
    <location>
        <begin position="217"/>
        <end position="234"/>
    </location>
</feature>
<keyword evidence="3" id="KW-0812">Transmembrane</keyword>
<evidence type="ECO:0000256" key="2">
    <source>
        <dbReference type="SAM" id="MobiDB-lite"/>
    </source>
</evidence>
<dbReference type="Proteomes" id="UP001183420">
    <property type="component" value="Unassembled WGS sequence"/>
</dbReference>
<accession>A0ABU2LN07</accession>
<evidence type="ECO:0008006" key="6">
    <source>
        <dbReference type="Google" id="ProtNLM"/>
    </source>
</evidence>
<proteinExistence type="predicted"/>
<feature type="compositionally biased region" description="Basic residues" evidence="2">
    <location>
        <begin position="14"/>
        <end position="24"/>
    </location>
</feature>
<protein>
    <recommendedName>
        <fullName evidence="6">Integral membrane protein</fullName>
    </recommendedName>
</protein>
<feature type="region of interest" description="Disordered" evidence="2">
    <location>
        <begin position="1"/>
        <end position="54"/>
    </location>
</feature>
<feature type="transmembrane region" description="Helical" evidence="3">
    <location>
        <begin position="285"/>
        <end position="305"/>
    </location>
</feature>
<evidence type="ECO:0000256" key="1">
    <source>
        <dbReference type="SAM" id="Coils"/>
    </source>
</evidence>
<evidence type="ECO:0000313" key="5">
    <source>
        <dbReference type="Proteomes" id="UP001183420"/>
    </source>
</evidence>
<name>A0ABU2LN07_9ACTN</name>
<keyword evidence="3" id="KW-0472">Membrane</keyword>
<feature type="coiled-coil region" evidence="1">
    <location>
        <begin position="101"/>
        <end position="128"/>
    </location>
</feature>
<reference evidence="5" key="1">
    <citation type="submission" date="2023-07" db="EMBL/GenBank/DDBJ databases">
        <title>30 novel species of actinomycetes from the DSMZ collection.</title>
        <authorList>
            <person name="Nouioui I."/>
        </authorList>
    </citation>
    <scope>NUCLEOTIDE SEQUENCE [LARGE SCALE GENOMIC DNA]</scope>
    <source>
        <strain evidence="5">DSM 44918</strain>
    </source>
</reference>
<comment type="caution">
    <text evidence="4">The sequence shown here is derived from an EMBL/GenBank/DDBJ whole genome shotgun (WGS) entry which is preliminary data.</text>
</comment>
<feature type="compositionally biased region" description="Low complexity" evidence="2">
    <location>
        <begin position="25"/>
        <end position="37"/>
    </location>
</feature>
<feature type="compositionally biased region" description="Basic and acidic residues" evidence="2">
    <location>
        <begin position="42"/>
        <end position="52"/>
    </location>
</feature>
<evidence type="ECO:0000313" key="4">
    <source>
        <dbReference type="EMBL" id="MDT0318976.1"/>
    </source>
</evidence>
<feature type="region of interest" description="Disordered" evidence="2">
    <location>
        <begin position="174"/>
        <end position="199"/>
    </location>
</feature>